<dbReference type="Pfam" id="PF24285">
    <property type="entry name" value="DUF7473"/>
    <property type="match status" value="1"/>
</dbReference>
<protein>
    <recommendedName>
        <fullName evidence="4">Yip1 domain-containing protein</fullName>
    </recommendedName>
</protein>
<evidence type="ECO:0000256" key="1">
    <source>
        <dbReference type="SAM" id="Phobius"/>
    </source>
</evidence>
<keyword evidence="1" id="KW-0472">Membrane</keyword>
<dbReference type="RefSeq" id="WP_304448795.1">
    <property type="nucleotide sequence ID" value="NZ_JARRAH010000001.1"/>
</dbReference>
<name>A0ABD5UC24_9EURY</name>
<feature type="transmembrane region" description="Helical" evidence="1">
    <location>
        <begin position="20"/>
        <end position="40"/>
    </location>
</feature>
<keyword evidence="1" id="KW-1133">Transmembrane helix</keyword>
<dbReference type="AlphaFoldDB" id="A0ABD5UC24"/>
<keyword evidence="3" id="KW-1185">Reference proteome</keyword>
<evidence type="ECO:0000313" key="2">
    <source>
        <dbReference type="EMBL" id="MFC6837125.1"/>
    </source>
</evidence>
<reference evidence="2 3" key="1">
    <citation type="journal article" date="2019" name="Int. J. Syst. Evol. Microbiol.">
        <title>The Global Catalogue of Microorganisms (GCM) 10K type strain sequencing project: providing services to taxonomists for standard genome sequencing and annotation.</title>
        <authorList>
            <consortium name="The Broad Institute Genomics Platform"/>
            <consortium name="The Broad Institute Genome Sequencing Center for Infectious Disease"/>
            <person name="Wu L."/>
            <person name="Ma J."/>
        </authorList>
    </citation>
    <scope>NUCLEOTIDE SEQUENCE [LARGE SCALE GENOMIC DNA]</scope>
    <source>
        <strain evidence="2 3">PSRA2</strain>
    </source>
</reference>
<feature type="transmembrane region" description="Helical" evidence="1">
    <location>
        <begin position="106"/>
        <end position="126"/>
    </location>
</feature>
<sequence>MTLSGAVGAPVLQDVVPTAGGPLAVLGTFVVLTLLFALTAHIAARYVLGDVPYSRALLVGPVPAGVTLLLQQYPTWAMILVGLVGDFLAIRLVYRVRAKLGTLITVVHYAVTVILSLTVTNLLFILSSAPG</sequence>
<gene>
    <name evidence="2" type="ORF">ACFQHK_11475</name>
</gene>
<dbReference type="InterPro" id="IPR055896">
    <property type="entry name" value="DUF7473"/>
</dbReference>
<accession>A0ABD5UC24</accession>
<dbReference type="EMBL" id="JBHSXM010000001">
    <property type="protein sequence ID" value="MFC6837125.1"/>
    <property type="molecule type" value="Genomic_DNA"/>
</dbReference>
<keyword evidence="1" id="KW-0812">Transmembrane</keyword>
<evidence type="ECO:0008006" key="4">
    <source>
        <dbReference type="Google" id="ProtNLM"/>
    </source>
</evidence>
<feature type="transmembrane region" description="Helical" evidence="1">
    <location>
        <begin position="76"/>
        <end position="94"/>
    </location>
</feature>
<comment type="caution">
    <text evidence="2">The sequence shown here is derived from an EMBL/GenBank/DDBJ whole genome shotgun (WGS) entry which is preliminary data.</text>
</comment>
<evidence type="ECO:0000313" key="3">
    <source>
        <dbReference type="Proteomes" id="UP001596406"/>
    </source>
</evidence>
<proteinExistence type="predicted"/>
<dbReference type="Proteomes" id="UP001596406">
    <property type="component" value="Unassembled WGS sequence"/>
</dbReference>
<feature type="transmembrane region" description="Helical" evidence="1">
    <location>
        <begin position="52"/>
        <end position="70"/>
    </location>
</feature>
<organism evidence="2 3">
    <name type="scientific">Halomarina ordinaria</name>
    <dbReference type="NCBI Taxonomy" id="3033939"/>
    <lineage>
        <taxon>Archaea</taxon>
        <taxon>Methanobacteriati</taxon>
        <taxon>Methanobacteriota</taxon>
        <taxon>Stenosarchaea group</taxon>
        <taxon>Halobacteria</taxon>
        <taxon>Halobacteriales</taxon>
        <taxon>Natronomonadaceae</taxon>
        <taxon>Halomarina</taxon>
    </lineage>
</organism>